<protein>
    <submittedName>
        <fullName evidence="1">Uncharacterized protein</fullName>
    </submittedName>
</protein>
<dbReference type="EMBL" id="JAOPHQ010000588">
    <property type="protein sequence ID" value="KAK0154046.1"/>
    <property type="molecule type" value="Genomic_DNA"/>
</dbReference>
<dbReference type="Proteomes" id="UP001174136">
    <property type="component" value="Unassembled WGS sequence"/>
</dbReference>
<proteinExistence type="predicted"/>
<sequence length="153" mass="17342">MFMSIDCNTFYAKMTQAQFMVPASYKEELLPINGSKAGGASIGDKMRTTGLLPPCPEDELDMVLSMWNSHQIRPGSNGRDLYHGKPFLILRQTGYIYARGYLSLEITCDPDLHKLCVLIMEENNMEPCHNALEAARLYRELRPLIRALLLDTD</sequence>
<organism evidence="1 2">
    <name type="scientific">Merluccius polli</name>
    <name type="common">Benguela hake</name>
    <name type="synonym">Merluccius cadenati</name>
    <dbReference type="NCBI Taxonomy" id="89951"/>
    <lineage>
        <taxon>Eukaryota</taxon>
        <taxon>Metazoa</taxon>
        <taxon>Chordata</taxon>
        <taxon>Craniata</taxon>
        <taxon>Vertebrata</taxon>
        <taxon>Euteleostomi</taxon>
        <taxon>Actinopterygii</taxon>
        <taxon>Neopterygii</taxon>
        <taxon>Teleostei</taxon>
        <taxon>Neoteleostei</taxon>
        <taxon>Acanthomorphata</taxon>
        <taxon>Zeiogadaria</taxon>
        <taxon>Gadariae</taxon>
        <taxon>Gadiformes</taxon>
        <taxon>Gadoidei</taxon>
        <taxon>Merlucciidae</taxon>
        <taxon>Merluccius</taxon>
    </lineage>
</organism>
<name>A0AA47N9F6_MERPO</name>
<comment type="caution">
    <text evidence="1">The sequence shown here is derived from an EMBL/GenBank/DDBJ whole genome shotgun (WGS) entry which is preliminary data.</text>
</comment>
<accession>A0AA47N9F6</accession>
<gene>
    <name evidence="1" type="ORF">N1851_003867</name>
</gene>
<evidence type="ECO:0000313" key="2">
    <source>
        <dbReference type="Proteomes" id="UP001174136"/>
    </source>
</evidence>
<evidence type="ECO:0000313" key="1">
    <source>
        <dbReference type="EMBL" id="KAK0154046.1"/>
    </source>
</evidence>
<keyword evidence="2" id="KW-1185">Reference proteome</keyword>
<reference evidence="1" key="1">
    <citation type="journal article" date="2023" name="Front. Mar. Sci.">
        <title>A new Merluccius polli reference genome to investigate the effects of global change in West African waters.</title>
        <authorList>
            <person name="Mateo J.L."/>
            <person name="Blanco-Fernandez C."/>
            <person name="Garcia-Vazquez E."/>
            <person name="Machado-Schiaffino G."/>
        </authorList>
    </citation>
    <scope>NUCLEOTIDE SEQUENCE</scope>
    <source>
        <strain evidence="1">C29</strain>
        <tissue evidence="1">Fin</tissue>
    </source>
</reference>
<dbReference type="AlphaFoldDB" id="A0AA47N9F6"/>